<feature type="compositionally biased region" description="Low complexity" evidence="1">
    <location>
        <begin position="1"/>
        <end position="16"/>
    </location>
</feature>
<dbReference type="SUPFAM" id="SSF81383">
    <property type="entry name" value="F-box domain"/>
    <property type="match status" value="1"/>
</dbReference>
<reference evidence="2" key="2">
    <citation type="journal article" date="2022" name="Microb. Genom.">
        <title>A chromosome-scale genome assembly of the tomato pathogen Cladosporium fulvum reveals a compartmentalized genome architecture and the presence of a dispensable chromosome.</title>
        <authorList>
            <person name="Zaccaron A.Z."/>
            <person name="Chen L.H."/>
            <person name="Samaras A."/>
            <person name="Stergiopoulos I."/>
        </authorList>
    </citation>
    <scope>NUCLEOTIDE SEQUENCE</scope>
    <source>
        <strain evidence="2">Race5_Kim</strain>
    </source>
</reference>
<keyword evidence="3" id="KW-1185">Reference proteome</keyword>
<evidence type="ECO:0008006" key="4">
    <source>
        <dbReference type="Google" id="ProtNLM"/>
    </source>
</evidence>
<dbReference type="InterPro" id="IPR036047">
    <property type="entry name" value="F-box-like_dom_sf"/>
</dbReference>
<dbReference type="Gene3D" id="1.20.1280.50">
    <property type="match status" value="1"/>
</dbReference>
<dbReference type="GeneID" id="71984814"/>
<name>A0A9Q8LGG9_PASFU</name>
<sequence length="243" mass="26979">MEGLSAALTATQLTTSPPDPPDSACRRVFAIAELAEQILLNLPARDLLTKAQRVSHHWRTNIQASSPIQQALFLKPINCTPLAFRITGTKKLLARYNPNGVWTASPHHQDLVAPYGNPFVDAKTSNGEAMMRPEASWRRMLVTQPPIASCNVQAVEGTGLIRTPQGTIGQVVEGAGMVRTQHDAFGESNGVRLRQLANEHDLLDGNWCWKNVEGWFYWKNCRWDMVSARGFLRRVNSGMKHGV</sequence>
<protein>
    <recommendedName>
        <fullName evidence="4">F-box domain-containing protein</fullName>
    </recommendedName>
</protein>
<accession>A0A9Q8LGG9</accession>
<gene>
    <name evidence="2" type="ORF">CLAFUR5_04936</name>
</gene>
<dbReference type="AlphaFoldDB" id="A0A9Q8LGG9"/>
<dbReference type="OrthoDB" id="3645130at2759"/>
<evidence type="ECO:0000313" key="2">
    <source>
        <dbReference type="EMBL" id="UJO16976.1"/>
    </source>
</evidence>
<proteinExistence type="predicted"/>
<organism evidence="2 3">
    <name type="scientific">Passalora fulva</name>
    <name type="common">Tomato leaf mold</name>
    <name type="synonym">Cladosporium fulvum</name>
    <dbReference type="NCBI Taxonomy" id="5499"/>
    <lineage>
        <taxon>Eukaryota</taxon>
        <taxon>Fungi</taxon>
        <taxon>Dikarya</taxon>
        <taxon>Ascomycota</taxon>
        <taxon>Pezizomycotina</taxon>
        <taxon>Dothideomycetes</taxon>
        <taxon>Dothideomycetidae</taxon>
        <taxon>Mycosphaerellales</taxon>
        <taxon>Mycosphaerellaceae</taxon>
        <taxon>Fulvia</taxon>
    </lineage>
</organism>
<dbReference type="KEGG" id="ffu:CLAFUR5_04936"/>
<reference evidence="2" key="1">
    <citation type="submission" date="2021-12" db="EMBL/GenBank/DDBJ databases">
        <authorList>
            <person name="Zaccaron A."/>
            <person name="Stergiopoulos I."/>
        </authorList>
    </citation>
    <scope>NUCLEOTIDE SEQUENCE</scope>
    <source>
        <strain evidence="2">Race5_Kim</strain>
    </source>
</reference>
<evidence type="ECO:0000256" key="1">
    <source>
        <dbReference type="SAM" id="MobiDB-lite"/>
    </source>
</evidence>
<dbReference type="CDD" id="cd09917">
    <property type="entry name" value="F-box_SF"/>
    <property type="match status" value="1"/>
</dbReference>
<feature type="region of interest" description="Disordered" evidence="1">
    <location>
        <begin position="1"/>
        <end position="21"/>
    </location>
</feature>
<dbReference type="RefSeq" id="XP_047761342.1">
    <property type="nucleotide sequence ID" value="XM_047904084.1"/>
</dbReference>
<dbReference type="Proteomes" id="UP000756132">
    <property type="component" value="Chromosome 4"/>
</dbReference>
<evidence type="ECO:0000313" key="3">
    <source>
        <dbReference type="Proteomes" id="UP000756132"/>
    </source>
</evidence>
<dbReference type="EMBL" id="CP090166">
    <property type="protein sequence ID" value="UJO16976.1"/>
    <property type="molecule type" value="Genomic_DNA"/>
</dbReference>